<organism evidence="3 4">
    <name type="scientific">Lophiotrema nucula</name>
    <dbReference type="NCBI Taxonomy" id="690887"/>
    <lineage>
        <taxon>Eukaryota</taxon>
        <taxon>Fungi</taxon>
        <taxon>Dikarya</taxon>
        <taxon>Ascomycota</taxon>
        <taxon>Pezizomycotina</taxon>
        <taxon>Dothideomycetes</taxon>
        <taxon>Pleosporomycetidae</taxon>
        <taxon>Pleosporales</taxon>
        <taxon>Lophiotremataceae</taxon>
        <taxon>Lophiotrema</taxon>
    </lineage>
</organism>
<feature type="compositionally biased region" description="Acidic residues" evidence="2">
    <location>
        <begin position="297"/>
        <end position="306"/>
    </location>
</feature>
<evidence type="ECO:0000256" key="2">
    <source>
        <dbReference type="SAM" id="MobiDB-lite"/>
    </source>
</evidence>
<feature type="region of interest" description="Disordered" evidence="2">
    <location>
        <begin position="297"/>
        <end position="318"/>
    </location>
</feature>
<dbReference type="OrthoDB" id="3886346at2759"/>
<sequence>MSDIERSFTFLNDSIPAWFKQLTEIEEKVAHMRDEIAKVPVSRSPPLKRRTGSVESIRDLDAIIEDASTSNTPQQTPVMNRKRKTASVLSGQASGPLKYRTRMMVIVQYDGQIQKSFETLVRNIGTGRNMLRKGKMAAKMEALAELAGSEDDSEGDDDDVMAKIGYRHRAGLSSMRARGAVGIVPGRAGASSQEMFDTTDKSLETAQGLCEKAAHQSLRDGDCRKELESARKHFENVLAIANQQVAKYTAQKEKEVQKETSNIDAPVPTSLQLKPTMPDIRATVAAAPTTAKAVDIEIDDESDNDDFVMPPIRLTSRA</sequence>
<dbReference type="EMBL" id="ML977312">
    <property type="protein sequence ID" value="KAF2121519.1"/>
    <property type="molecule type" value="Genomic_DNA"/>
</dbReference>
<protein>
    <submittedName>
        <fullName evidence="3">Uncharacterized protein</fullName>
    </submittedName>
</protein>
<name>A0A6A5ZPX8_9PLEO</name>
<keyword evidence="1" id="KW-0175">Coiled coil</keyword>
<reference evidence="3" key="1">
    <citation type="journal article" date="2020" name="Stud. Mycol.">
        <title>101 Dothideomycetes genomes: a test case for predicting lifestyles and emergence of pathogens.</title>
        <authorList>
            <person name="Haridas S."/>
            <person name="Albert R."/>
            <person name="Binder M."/>
            <person name="Bloem J."/>
            <person name="Labutti K."/>
            <person name="Salamov A."/>
            <person name="Andreopoulos B."/>
            <person name="Baker S."/>
            <person name="Barry K."/>
            <person name="Bills G."/>
            <person name="Bluhm B."/>
            <person name="Cannon C."/>
            <person name="Castanera R."/>
            <person name="Culley D."/>
            <person name="Daum C."/>
            <person name="Ezra D."/>
            <person name="Gonzalez J."/>
            <person name="Henrissat B."/>
            <person name="Kuo A."/>
            <person name="Liang C."/>
            <person name="Lipzen A."/>
            <person name="Lutzoni F."/>
            <person name="Magnuson J."/>
            <person name="Mondo S."/>
            <person name="Nolan M."/>
            <person name="Ohm R."/>
            <person name="Pangilinan J."/>
            <person name="Park H.-J."/>
            <person name="Ramirez L."/>
            <person name="Alfaro M."/>
            <person name="Sun H."/>
            <person name="Tritt A."/>
            <person name="Yoshinaga Y."/>
            <person name="Zwiers L.-H."/>
            <person name="Turgeon B."/>
            <person name="Goodwin S."/>
            <person name="Spatafora J."/>
            <person name="Crous P."/>
            <person name="Grigoriev I."/>
        </authorList>
    </citation>
    <scope>NUCLEOTIDE SEQUENCE</scope>
    <source>
        <strain evidence="3">CBS 627.86</strain>
    </source>
</reference>
<evidence type="ECO:0000256" key="1">
    <source>
        <dbReference type="SAM" id="Coils"/>
    </source>
</evidence>
<feature type="coiled-coil region" evidence="1">
    <location>
        <begin position="224"/>
        <end position="258"/>
    </location>
</feature>
<dbReference type="AlphaFoldDB" id="A0A6A5ZPX8"/>
<evidence type="ECO:0000313" key="3">
    <source>
        <dbReference type="EMBL" id="KAF2121519.1"/>
    </source>
</evidence>
<accession>A0A6A5ZPX8</accession>
<feature type="region of interest" description="Disordered" evidence="2">
    <location>
        <begin position="70"/>
        <end position="91"/>
    </location>
</feature>
<dbReference type="Proteomes" id="UP000799770">
    <property type="component" value="Unassembled WGS sequence"/>
</dbReference>
<proteinExistence type="predicted"/>
<gene>
    <name evidence="3" type="ORF">BDV96DRAFT_609555</name>
</gene>
<evidence type="ECO:0000313" key="4">
    <source>
        <dbReference type="Proteomes" id="UP000799770"/>
    </source>
</evidence>
<keyword evidence="4" id="KW-1185">Reference proteome</keyword>